<gene>
    <name evidence="2" type="ORF">C2G38_2136240</name>
</gene>
<sequence length="266" mass="30794">MVISFLFNIYIANIVINAVNVSYIIIIIMGIFGFIWVSSNIYFFSRKLYIKIVKMDRLMIIIGLLLYVFIVGFIQGVLNSESSYQTGGILILVGFLLLRITYYAQSDKRKVGLLSYLISDIELVGSIKFDKFIEFVNEAENNSVKPFEIKHYTNEKGKKENKRLNLSKKYEISGTSIVIEASDGSDKYIFSVEVELSNNNKGMFHINKKPESLIKFWKTDRMTIEFEINKENKIRNIKPKDKSRSNEQYNRHNVIGSLKRDFTNAV</sequence>
<evidence type="ECO:0000313" key="3">
    <source>
        <dbReference type="Proteomes" id="UP000266673"/>
    </source>
</evidence>
<dbReference type="Proteomes" id="UP000266673">
    <property type="component" value="Unassembled WGS sequence"/>
</dbReference>
<dbReference type="AlphaFoldDB" id="A0A397W7K3"/>
<evidence type="ECO:0000313" key="2">
    <source>
        <dbReference type="EMBL" id="RIB30684.1"/>
    </source>
</evidence>
<dbReference type="EMBL" id="QKWP01000007">
    <property type="protein sequence ID" value="RIB30684.1"/>
    <property type="molecule type" value="Genomic_DNA"/>
</dbReference>
<dbReference type="OrthoDB" id="2467961at2759"/>
<organism evidence="2 3">
    <name type="scientific">Gigaspora rosea</name>
    <dbReference type="NCBI Taxonomy" id="44941"/>
    <lineage>
        <taxon>Eukaryota</taxon>
        <taxon>Fungi</taxon>
        <taxon>Fungi incertae sedis</taxon>
        <taxon>Mucoromycota</taxon>
        <taxon>Glomeromycotina</taxon>
        <taxon>Glomeromycetes</taxon>
        <taxon>Diversisporales</taxon>
        <taxon>Gigasporaceae</taxon>
        <taxon>Gigaspora</taxon>
    </lineage>
</organism>
<proteinExistence type="predicted"/>
<keyword evidence="1" id="KW-0472">Membrane</keyword>
<comment type="caution">
    <text evidence="2">The sequence shown here is derived from an EMBL/GenBank/DDBJ whole genome shotgun (WGS) entry which is preliminary data.</text>
</comment>
<feature type="transmembrane region" description="Helical" evidence="1">
    <location>
        <begin position="14"/>
        <end position="37"/>
    </location>
</feature>
<accession>A0A397W7K3</accession>
<reference evidence="2 3" key="1">
    <citation type="submission" date="2018-06" db="EMBL/GenBank/DDBJ databases">
        <title>Comparative genomics reveals the genomic features of Rhizophagus irregularis, R. cerebriforme, R. diaphanum and Gigaspora rosea, and their symbiotic lifestyle signature.</title>
        <authorList>
            <person name="Morin E."/>
            <person name="San Clemente H."/>
            <person name="Chen E.C.H."/>
            <person name="De La Providencia I."/>
            <person name="Hainaut M."/>
            <person name="Kuo A."/>
            <person name="Kohler A."/>
            <person name="Murat C."/>
            <person name="Tang N."/>
            <person name="Roy S."/>
            <person name="Loubradou J."/>
            <person name="Henrissat B."/>
            <person name="Grigoriev I.V."/>
            <person name="Corradi N."/>
            <person name="Roux C."/>
            <person name="Martin F.M."/>
        </authorList>
    </citation>
    <scope>NUCLEOTIDE SEQUENCE [LARGE SCALE GENOMIC DNA]</scope>
    <source>
        <strain evidence="2 3">DAOM 194757</strain>
    </source>
</reference>
<keyword evidence="3" id="KW-1185">Reference proteome</keyword>
<keyword evidence="1" id="KW-0812">Transmembrane</keyword>
<feature type="transmembrane region" description="Helical" evidence="1">
    <location>
        <begin position="58"/>
        <end position="78"/>
    </location>
</feature>
<evidence type="ECO:0000256" key="1">
    <source>
        <dbReference type="SAM" id="Phobius"/>
    </source>
</evidence>
<keyword evidence="1" id="KW-1133">Transmembrane helix</keyword>
<protein>
    <submittedName>
        <fullName evidence="2">Uncharacterized protein</fullName>
    </submittedName>
</protein>
<name>A0A397W7K3_9GLOM</name>
<feature type="transmembrane region" description="Helical" evidence="1">
    <location>
        <begin position="84"/>
        <end position="104"/>
    </location>
</feature>